<comment type="caution">
    <text evidence="4">The sequence shown here is derived from an EMBL/GenBank/DDBJ whole genome shotgun (WGS) entry which is preliminary data.</text>
</comment>
<dbReference type="Pfam" id="PF00403">
    <property type="entry name" value="HMA"/>
    <property type="match status" value="1"/>
</dbReference>
<reference evidence="4 5" key="1">
    <citation type="journal article" date="2016" name="Nat. Commun.">
        <title>Thousands of microbial genomes shed light on interconnected biogeochemical processes in an aquifer system.</title>
        <authorList>
            <person name="Anantharaman K."/>
            <person name="Brown C.T."/>
            <person name="Hug L.A."/>
            <person name="Sharon I."/>
            <person name="Castelle C.J."/>
            <person name="Probst A.J."/>
            <person name="Thomas B.C."/>
            <person name="Singh A."/>
            <person name="Wilkins M.J."/>
            <person name="Karaoz U."/>
            <person name="Brodie E.L."/>
            <person name="Williams K.H."/>
            <person name="Hubbard S.S."/>
            <person name="Banfield J.F."/>
        </authorList>
    </citation>
    <scope>NUCLEOTIDE SEQUENCE [LARGE SCALE GENOMIC DNA]</scope>
</reference>
<feature type="transmembrane region" description="Helical" evidence="2">
    <location>
        <begin position="321"/>
        <end position="338"/>
    </location>
</feature>
<name>A0A1F5TNM0_9BACT</name>
<feature type="domain" description="HMA" evidence="3">
    <location>
        <begin position="8"/>
        <end position="74"/>
    </location>
</feature>
<dbReference type="CDD" id="cd00371">
    <property type="entry name" value="HMA"/>
    <property type="match status" value="1"/>
</dbReference>
<dbReference type="PROSITE" id="PS50846">
    <property type="entry name" value="HMA_2"/>
    <property type="match status" value="1"/>
</dbReference>
<organism evidence="4 5">
    <name type="scientific">Candidatus Falkowbacteria bacterium RIFOXYC2_FULL_47_12</name>
    <dbReference type="NCBI Taxonomy" id="1798004"/>
    <lineage>
        <taxon>Bacteria</taxon>
        <taxon>Candidatus Falkowiibacteriota</taxon>
    </lineage>
</organism>
<proteinExistence type="predicted"/>
<dbReference type="PROSITE" id="PS01047">
    <property type="entry name" value="HMA_1"/>
    <property type="match status" value="1"/>
</dbReference>
<evidence type="ECO:0000313" key="4">
    <source>
        <dbReference type="EMBL" id="OGF40399.1"/>
    </source>
</evidence>
<dbReference type="EMBL" id="MFGL01000025">
    <property type="protein sequence ID" value="OGF40399.1"/>
    <property type="molecule type" value="Genomic_DNA"/>
</dbReference>
<sequence length="628" mass="66622">MASNIKQQKIYLPIKGMHCRSCEMLVEEKLSQISEVTRSQASVARAGVDIFYHEQKPNDNEVAEAIRAAGYEIGMAKPKTWLNHNLSDYQDLGAVFFIFILAYLVLKNFGVLNLGASLASSSFSLPVVLLVGLTAGFSTCMALVGGIVLGIATRHAEAHPEASTWQKFRPHLYFNLGRIIGYALLGGLLGLVGSALQLSNTATGLLTLFVGAVMLIVGLQLVDVFPWLTNWKFTLPKSVSRLFGIKNHVQEYNHKQAVMTGALTFFLPCGFTQAMQLYAISSGSFVSGALIMGIFALGTAPGLLSVGGITSIVKGVFAKRFFKFAGLVVIALALFNFGNGARLLGWNFNPSVNAAQNKTAAADPNVTLENGTQVVRMTEGNSGYSPRSFTIQKGIPVRWLIDAQAPYSCASSLIVPSLNLRFNLKPGQNVIKFTPAQAGQIKFSCSMGMYTGSFNVVEPGAKSSAVNLNSSFTLQTAQGSTCGSSGLPAGASAQAGGCGCGLPAGASAQAGGTRKPFALNSGQTNSDTNSVALSDSQGAQVLKTSYTYDADIEPNSFVVQAGKPVKLEIDVKENGYGCMSTIVVPGLYEKPEYLQAGKIIVMNFTPQKTGDYPITCAMGVPRGIIKVQ</sequence>
<feature type="transmembrane region" description="Helical" evidence="2">
    <location>
        <begin position="257"/>
        <end position="279"/>
    </location>
</feature>
<keyword evidence="1" id="KW-0479">Metal-binding</keyword>
<dbReference type="AlphaFoldDB" id="A0A1F5TNM0"/>
<dbReference type="InterPro" id="IPR006121">
    <property type="entry name" value="HMA_dom"/>
</dbReference>
<dbReference type="PANTHER" id="PTHR42208:SF1">
    <property type="entry name" value="HEAVY METAL TRANSPORTER"/>
    <property type="match status" value="1"/>
</dbReference>
<keyword evidence="2" id="KW-0812">Transmembrane</keyword>
<dbReference type="GO" id="GO:0046872">
    <property type="term" value="F:metal ion binding"/>
    <property type="evidence" value="ECO:0007669"/>
    <property type="project" value="UniProtKB-KW"/>
</dbReference>
<evidence type="ECO:0000256" key="2">
    <source>
        <dbReference type="SAM" id="Phobius"/>
    </source>
</evidence>
<evidence type="ECO:0000256" key="1">
    <source>
        <dbReference type="ARBA" id="ARBA00022723"/>
    </source>
</evidence>
<dbReference type="Gene3D" id="2.60.40.420">
    <property type="entry name" value="Cupredoxins - blue copper proteins"/>
    <property type="match status" value="2"/>
</dbReference>
<dbReference type="PANTHER" id="PTHR42208">
    <property type="entry name" value="HEAVY METAL TRANSPORTER-RELATED"/>
    <property type="match status" value="1"/>
</dbReference>
<dbReference type="InterPro" id="IPR008972">
    <property type="entry name" value="Cupredoxin"/>
</dbReference>
<gene>
    <name evidence="4" type="ORF">A2477_02760</name>
</gene>
<dbReference type="InterPro" id="IPR017969">
    <property type="entry name" value="Heavy-metal-associated_CS"/>
</dbReference>
<dbReference type="InterPro" id="IPR036163">
    <property type="entry name" value="HMA_dom_sf"/>
</dbReference>
<dbReference type="InterPro" id="IPR039447">
    <property type="entry name" value="UreH-like_TM_dom"/>
</dbReference>
<feature type="transmembrane region" description="Helical" evidence="2">
    <location>
        <begin position="205"/>
        <end position="228"/>
    </location>
</feature>
<dbReference type="Proteomes" id="UP000177939">
    <property type="component" value="Unassembled WGS sequence"/>
</dbReference>
<keyword evidence="2" id="KW-1133">Transmembrane helix</keyword>
<dbReference type="InterPro" id="IPR028096">
    <property type="entry name" value="EfeO_Cupredoxin"/>
</dbReference>
<evidence type="ECO:0000313" key="5">
    <source>
        <dbReference type="Proteomes" id="UP000177939"/>
    </source>
</evidence>
<keyword evidence="2" id="KW-0472">Membrane</keyword>
<dbReference type="Pfam" id="PF13473">
    <property type="entry name" value="Cupredoxin_1"/>
    <property type="match status" value="2"/>
</dbReference>
<accession>A0A1F5TNM0</accession>
<feature type="transmembrane region" description="Helical" evidence="2">
    <location>
        <begin position="126"/>
        <end position="151"/>
    </location>
</feature>
<dbReference type="Pfam" id="PF13386">
    <property type="entry name" value="DsbD_2"/>
    <property type="match status" value="1"/>
</dbReference>
<feature type="transmembrane region" description="Helical" evidence="2">
    <location>
        <begin position="285"/>
        <end position="309"/>
    </location>
</feature>
<feature type="transmembrane region" description="Helical" evidence="2">
    <location>
        <begin position="172"/>
        <end position="193"/>
    </location>
</feature>
<dbReference type="Gene3D" id="3.30.70.100">
    <property type="match status" value="1"/>
</dbReference>
<dbReference type="SUPFAM" id="SSF49503">
    <property type="entry name" value="Cupredoxins"/>
    <property type="match status" value="2"/>
</dbReference>
<dbReference type="SUPFAM" id="SSF55008">
    <property type="entry name" value="HMA, heavy metal-associated domain"/>
    <property type="match status" value="1"/>
</dbReference>
<feature type="transmembrane region" description="Helical" evidence="2">
    <location>
        <begin position="89"/>
        <end position="106"/>
    </location>
</feature>
<evidence type="ECO:0000259" key="3">
    <source>
        <dbReference type="PROSITE" id="PS50846"/>
    </source>
</evidence>
<protein>
    <recommendedName>
        <fullName evidence="3">HMA domain-containing protein</fullName>
    </recommendedName>
</protein>